<accession>A0A0P9F466</accession>
<keyword evidence="3" id="KW-1185">Reference proteome</keyword>
<reference evidence="2 3" key="2">
    <citation type="submission" date="2015-09" db="EMBL/GenBank/DDBJ databases">
        <title>Heavy metals and arsenic resistance mechanisms in polyextremophilic archaea of the family Ferroplasmaceae.</title>
        <authorList>
            <person name="Bulaev A.G."/>
            <person name="Kanygina A.V."/>
        </authorList>
    </citation>
    <scope>NUCLEOTIDE SEQUENCE [LARGE SCALE GENOMIC DNA]</scope>
    <source>
        <strain evidence="2 3">VT</strain>
    </source>
</reference>
<dbReference type="Proteomes" id="UP000050320">
    <property type="component" value="Unassembled WGS sequence"/>
</dbReference>
<dbReference type="PATRIC" id="fig|507754.4.peg.1277"/>
<dbReference type="GeneID" id="84221531"/>
<reference evidence="1 4" key="1">
    <citation type="submission" date="2015-09" db="EMBL/GenBank/DDBJ databases">
        <title>Draft genome sequence of Acidiplasma aeolicum DSM 18409.</title>
        <authorList>
            <person name="Hemp J."/>
        </authorList>
    </citation>
    <scope>NUCLEOTIDE SEQUENCE [LARGE SCALE GENOMIC DNA]</scope>
    <source>
        <strain evidence="1 4">V</strain>
    </source>
</reference>
<gene>
    <name evidence="2" type="ORF">AOG54_01385</name>
    <name evidence="1" type="ORF">SE19_05490</name>
</gene>
<evidence type="ECO:0000313" key="1">
    <source>
        <dbReference type="EMBL" id="KPV46444.1"/>
    </source>
</evidence>
<dbReference type="EMBL" id="LKBG01000253">
    <property type="protein sequence ID" value="KQB34168.1"/>
    <property type="molecule type" value="Genomic_DNA"/>
</dbReference>
<name>A0A0P9F466_9ARCH</name>
<proteinExistence type="predicted"/>
<dbReference type="Proteomes" id="UP000050515">
    <property type="component" value="Unassembled WGS sequence"/>
</dbReference>
<dbReference type="AlphaFoldDB" id="A0A0P9F466"/>
<protein>
    <submittedName>
        <fullName evidence="1">Uncharacterized protein</fullName>
    </submittedName>
</protein>
<dbReference type="RefSeq" id="WP_048100921.1">
    <property type="nucleotide sequence ID" value="NZ_JBBYJF010000023.1"/>
</dbReference>
<evidence type="ECO:0000313" key="4">
    <source>
        <dbReference type="Proteomes" id="UP000050515"/>
    </source>
</evidence>
<dbReference type="EMBL" id="LJCQ01000243">
    <property type="protein sequence ID" value="KPV46444.1"/>
    <property type="molecule type" value="Genomic_DNA"/>
</dbReference>
<evidence type="ECO:0000313" key="2">
    <source>
        <dbReference type="EMBL" id="KQB34168.1"/>
    </source>
</evidence>
<sequence>MEIKIGEKNFLIKENQIFVASERPLYYGIISRQMSNIWNALTDANSLVLNERNMNIKYRIDVGENSIFFATPEE</sequence>
<dbReference type="OrthoDB" id="57545at2157"/>
<organism evidence="1 4">
    <name type="scientific">Acidiplasma aeolicum</name>
    <dbReference type="NCBI Taxonomy" id="507754"/>
    <lineage>
        <taxon>Archaea</taxon>
        <taxon>Methanobacteriati</taxon>
        <taxon>Thermoplasmatota</taxon>
        <taxon>Thermoplasmata</taxon>
        <taxon>Thermoplasmatales</taxon>
        <taxon>Ferroplasmaceae</taxon>
        <taxon>Acidiplasma</taxon>
    </lineage>
</organism>
<evidence type="ECO:0000313" key="3">
    <source>
        <dbReference type="Proteomes" id="UP000050320"/>
    </source>
</evidence>
<comment type="caution">
    <text evidence="1">The sequence shown here is derived from an EMBL/GenBank/DDBJ whole genome shotgun (WGS) entry which is preliminary data.</text>
</comment>